<dbReference type="GO" id="GO:0003677">
    <property type="term" value="F:DNA binding"/>
    <property type="evidence" value="ECO:0007669"/>
    <property type="project" value="UniProtKB-UniRule"/>
</dbReference>
<dbReference type="PROSITE" id="PS51192">
    <property type="entry name" value="HELICASE_ATP_BIND_1"/>
    <property type="match status" value="1"/>
</dbReference>
<dbReference type="PANTHER" id="PTHR30580:SF0">
    <property type="entry name" value="PRIMOSOMAL PROTEIN N"/>
    <property type="match status" value="1"/>
</dbReference>
<dbReference type="GO" id="GO:0006302">
    <property type="term" value="P:double-strand break repair"/>
    <property type="evidence" value="ECO:0007669"/>
    <property type="project" value="InterPro"/>
</dbReference>
<keyword evidence="9 12" id="KW-0238">DNA-binding</keyword>
<dbReference type="InterPro" id="IPR041222">
    <property type="entry name" value="PriA_3primeBD"/>
</dbReference>
<dbReference type="GO" id="GO:1990077">
    <property type="term" value="C:primosome complex"/>
    <property type="evidence" value="ECO:0007669"/>
    <property type="project" value="UniProtKB-UniRule"/>
</dbReference>
<dbReference type="SUPFAM" id="SSF52540">
    <property type="entry name" value="P-loop containing nucleoside triphosphate hydrolases"/>
    <property type="match status" value="2"/>
</dbReference>
<proteinExistence type="inferred from homology"/>
<comment type="caution">
    <text evidence="15">The sequence shown here is derived from an EMBL/GenBank/DDBJ whole genome shotgun (WGS) entry which is preliminary data.</text>
</comment>
<keyword evidence="3 12" id="KW-0479">Metal-binding</keyword>
<comment type="function">
    <text evidence="12">Initiates the restart of stalled replication forks, which reloads the replicative helicase on sites other than the origin of replication. Recognizes and binds to abandoned replication forks and remodels them to uncover a helicase loading site. Promotes assembly of the primosome at these replication forks.</text>
</comment>
<keyword evidence="16" id="KW-1185">Reference proteome</keyword>
<dbReference type="Pfam" id="PF18074">
    <property type="entry name" value="PriA_C"/>
    <property type="match status" value="1"/>
</dbReference>
<dbReference type="Proteomes" id="UP000606720">
    <property type="component" value="Unassembled WGS sequence"/>
</dbReference>
<evidence type="ECO:0000256" key="12">
    <source>
        <dbReference type="HAMAP-Rule" id="MF_00983"/>
    </source>
</evidence>
<feature type="binding site" evidence="12">
    <location>
        <position position="492"/>
    </location>
    <ligand>
        <name>Zn(2+)</name>
        <dbReference type="ChEBI" id="CHEBI:29105"/>
        <label>1</label>
    </ligand>
</feature>
<dbReference type="CDD" id="cd17929">
    <property type="entry name" value="DEXHc_priA"/>
    <property type="match status" value="1"/>
</dbReference>
<evidence type="ECO:0000256" key="2">
    <source>
        <dbReference type="ARBA" id="ARBA00022705"/>
    </source>
</evidence>
<evidence type="ECO:0000259" key="13">
    <source>
        <dbReference type="PROSITE" id="PS51192"/>
    </source>
</evidence>
<comment type="cofactor">
    <cofactor evidence="12">
        <name>Zn(2+)</name>
        <dbReference type="ChEBI" id="CHEBI:29105"/>
    </cofactor>
    <text evidence="12">Binds 2 zinc ions per subunit.</text>
</comment>
<dbReference type="InterPro" id="IPR001650">
    <property type="entry name" value="Helicase_C-like"/>
</dbReference>
<dbReference type="RefSeq" id="WP_186866841.1">
    <property type="nucleotide sequence ID" value="NZ_JACOPH010000005.1"/>
</dbReference>
<evidence type="ECO:0000256" key="4">
    <source>
        <dbReference type="ARBA" id="ARBA00022741"/>
    </source>
</evidence>
<feature type="binding site" evidence="12">
    <location>
        <position position="459"/>
    </location>
    <ligand>
        <name>Zn(2+)</name>
        <dbReference type="ChEBI" id="CHEBI:29105"/>
        <label>2</label>
    </ligand>
</feature>
<accession>A0A923RSX7</accession>
<sequence length="744" mass="84932">MAYYANIIIDISTGKLDRTFQYRIPEELFAQIYPGVQVNIPFGKNNRMVSGFVIEVTDQAEYDEKKLKEIDSVASDLVIVETQLIALAVWMRKNYGGTMNQALKTVLPIKRKIKNKEKKTIVLTTDREQVEKELAIYQQKGTYKARKRLLEAILESPEISYEVITQRLNISAKVIRFFEDAGMIKVVSEAAYRNPVGQIENRGYHKKLNEIQQHVVDEIRKDMQEDIHKTYLLHGVTGSGKTEVYMELIADVIEKGQQAIVLIPEIALTYQTVIRFYGRFADRVSIINSKLAPGERYDQFLRAKNGEIDIMIGPRSALFTPFQNLGLIIIDEEHESSYKSETIPKYHARETAIERARMAGASVVLGSATPSVDSYYKALKGEYQLLEMKERVAERELPVCKVVDMRKELYKGNRSILSETLEALIEDRLYKKEQVMLFINRRGMSGFVSCRSCGYVIKCPHCDVSLSLHKNRKMVCHYCGYEEDIVKACPKCKSKYLGSFKAGTQKVEQVIRKRYPRARILRMDYDTTRGKNSYEEILSAFSSHDADILIGTQMIVKGHDFPDVTLVGILAADMSLYVNDYRAAERTFQLLTQAAGRAGRGNEAGEVVIQTYTPKHYSIQTAQMQDYKAFYNHEMAIRKMLSYPPVANMAAILFTSEQEELSEKTAAYIAALIQKAQIPGLTMIGPADGRISKIHDIYRKVIYLKHDDYAQLVDLKDRIELFLKKRGDFTKVNITFDFNPMSGL</sequence>
<keyword evidence="2 12" id="KW-0235">DNA replication</keyword>
<reference evidence="15" key="1">
    <citation type="submission" date="2020-08" db="EMBL/GenBank/DDBJ databases">
        <title>Genome public.</title>
        <authorList>
            <person name="Liu C."/>
            <person name="Sun Q."/>
        </authorList>
    </citation>
    <scope>NUCLEOTIDE SEQUENCE</scope>
    <source>
        <strain evidence="15">BX1005</strain>
    </source>
</reference>
<gene>
    <name evidence="12 15" type="primary">priA</name>
    <name evidence="15" type="ORF">H8S17_07660</name>
</gene>
<dbReference type="HAMAP" id="MF_00983">
    <property type="entry name" value="PriA"/>
    <property type="match status" value="1"/>
</dbReference>
<evidence type="ECO:0000256" key="1">
    <source>
        <dbReference type="ARBA" id="ARBA00022515"/>
    </source>
</evidence>
<dbReference type="SMART" id="SM00490">
    <property type="entry name" value="HELICc"/>
    <property type="match status" value="1"/>
</dbReference>
<keyword evidence="5 12" id="KW-0378">Hydrolase</keyword>
<feature type="binding site" evidence="12">
    <location>
        <position position="479"/>
    </location>
    <ligand>
        <name>Zn(2+)</name>
        <dbReference type="ChEBI" id="CHEBI:29105"/>
        <label>2</label>
    </ligand>
</feature>
<evidence type="ECO:0000256" key="8">
    <source>
        <dbReference type="ARBA" id="ARBA00022840"/>
    </source>
</evidence>
<dbReference type="GO" id="GO:0005524">
    <property type="term" value="F:ATP binding"/>
    <property type="evidence" value="ECO:0007669"/>
    <property type="project" value="UniProtKB-UniRule"/>
</dbReference>
<dbReference type="Pfam" id="PF18319">
    <property type="entry name" value="Zn_ribbon_PriA"/>
    <property type="match status" value="1"/>
</dbReference>
<dbReference type="Pfam" id="PF17764">
    <property type="entry name" value="PriA_3primeBD"/>
    <property type="match status" value="1"/>
</dbReference>
<comment type="similarity">
    <text evidence="12">Belongs to the helicase family. PriA subfamily.</text>
</comment>
<dbReference type="EMBL" id="JACOPH010000005">
    <property type="protein sequence ID" value="MBC5714083.1"/>
    <property type="molecule type" value="Genomic_DNA"/>
</dbReference>
<dbReference type="PROSITE" id="PS51194">
    <property type="entry name" value="HELICASE_CTER"/>
    <property type="match status" value="1"/>
</dbReference>
<dbReference type="Gene3D" id="3.40.50.300">
    <property type="entry name" value="P-loop containing nucleotide triphosphate hydrolases"/>
    <property type="match status" value="2"/>
</dbReference>
<feature type="binding site" evidence="12">
    <location>
        <position position="489"/>
    </location>
    <ligand>
        <name>Zn(2+)</name>
        <dbReference type="ChEBI" id="CHEBI:29105"/>
        <label>1</label>
    </ligand>
</feature>
<evidence type="ECO:0000256" key="9">
    <source>
        <dbReference type="ARBA" id="ARBA00023125"/>
    </source>
</evidence>
<evidence type="ECO:0000256" key="10">
    <source>
        <dbReference type="ARBA" id="ARBA00023235"/>
    </source>
</evidence>
<protein>
    <recommendedName>
        <fullName evidence="12">Replication restart protein PriA</fullName>
    </recommendedName>
    <alternativeName>
        <fullName evidence="12">ATP-dependent DNA helicase PriA</fullName>
        <ecNumber evidence="12">5.6.2.4</ecNumber>
    </alternativeName>
    <alternativeName>
        <fullName evidence="12">DNA 3'-5' helicase PriA</fullName>
    </alternativeName>
</protein>
<evidence type="ECO:0000259" key="14">
    <source>
        <dbReference type="PROSITE" id="PS51194"/>
    </source>
</evidence>
<comment type="subunit">
    <text evidence="12">Component of the replication restart primosome.</text>
</comment>
<evidence type="ECO:0000256" key="5">
    <source>
        <dbReference type="ARBA" id="ARBA00022801"/>
    </source>
</evidence>
<evidence type="ECO:0000256" key="6">
    <source>
        <dbReference type="ARBA" id="ARBA00022806"/>
    </source>
</evidence>
<dbReference type="GO" id="GO:0006310">
    <property type="term" value="P:DNA recombination"/>
    <property type="evidence" value="ECO:0007669"/>
    <property type="project" value="InterPro"/>
</dbReference>
<dbReference type="GO" id="GO:0006269">
    <property type="term" value="P:DNA replication, synthesis of primer"/>
    <property type="evidence" value="ECO:0007669"/>
    <property type="project" value="UniProtKB-KW"/>
</dbReference>
<evidence type="ECO:0000313" key="16">
    <source>
        <dbReference type="Proteomes" id="UP000606720"/>
    </source>
</evidence>
<dbReference type="AlphaFoldDB" id="A0A923RSX7"/>
<evidence type="ECO:0000256" key="11">
    <source>
        <dbReference type="ARBA" id="ARBA00048988"/>
    </source>
</evidence>
<dbReference type="EC" id="5.6.2.4" evidence="12"/>
<dbReference type="GO" id="GO:0008270">
    <property type="term" value="F:zinc ion binding"/>
    <property type="evidence" value="ECO:0007669"/>
    <property type="project" value="UniProtKB-UniRule"/>
</dbReference>
<dbReference type="SMART" id="SM00487">
    <property type="entry name" value="DEXDc"/>
    <property type="match status" value="1"/>
</dbReference>
<feature type="domain" description="Helicase C-terminal" evidence="14">
    <location>
        <begin position="484"/>
        <end position="641"/>
    </location>
</feature>
<dbReference type="Gene3D" id="3.40.1440.60">
    <property type="entry name" value="PriA, 3(prime) DNA-binding domain"/>
    <property type="match status" value="1"/>
</dbReference>
<evidence type="ECO:0000256" key="3">
    <source>
        <dbReference type="ARBA" id="ARBA00022723"/>
    </source>
</evidence>
<dbReference type="Pfam" id="PF00271">
    <property type="entry name" value="Helicase_C"/>
    <property type="match status" value="1"/>
</dbReference>
<dbReference type="GO" id="GO:0006270">
    <property type="term" value="P:DNA replication initiation"/>
    <property type="evidence" value="ECO:0007669"/>
    <property type="project" value="TreeGrafter"/>
</dbReference>
<keyword evidence="1 12" id="KW-0639">Primosome</keyword>
<comment type="catalytic activity">
    <reaction evidence="12">
        <text>Couples ATP hydrolysis with the unwinding of duplex DNA by translocating in the 3'-5' direction.</text>
        <dbReference type="EC" id="5.6.2.4"/>
    </reaction>
</comment>
<comment type="catalytic activity">
    <reaction evidence="11 12">
        <text>ATP + H2O = ADP + phosphate + H(+)</text>
        <dbReference type="Rhea" id="RHEA:13065"/>
        <dbReference type="ChEBI" id="CHEBI:15377"/>
        <dbReference type="ChEBI" id="CHEBI:15378"/>
        <dbReference type="ChEBI" id="CHEBI:30616"/>
        <dbReference type="ChEBI" id="CHEBI:43474"/>
        <dbReference type="ChEBI" id="CHEBI:456216"/>
        <dbReference type="EC" id="5.6.2.4"/>
    </reaction>
</comment>
<dbReference type="InterPro" id="IPR042115">
    <property type="entry name" value="PriA_3primeBD_sf"/>
</dbReference>
<dbReference type="Pfam" id="PF00270">
    <property type="entry name" value="DEAD"/>
    <property type="match status" value="1"/>
</dbReference>
<dbReference type="InterPro" id="IPR027417">
    <property type="entry name" value="P-loop_NTPase"/>
</dbReference>
<dbReference type="NCBIfam" id="TIGR00595">
    <property type="entry name" value="priA"/>
    <property type="match status" value="1"/>
</dbReference>
<dbReference type="InterPro" id="IPR011545">
    <property type="entry name" value="DEAD/DEAH_box_helicase_dom"/>
</dbReference>
<feature type="binding site" evidence="12">
    <location>
        <position position="453"/>
    </location>
    <ligand>
        <name>Zn(2+)</name>
        <dbReference type="ChEBI" id="CHEBI:29105"/>
        <label>1</label>
    </ligand>
</feature>
<evidence type="ECO:0000313" key="15">
    <source>
        <dbReference type="EMBL" id="MBC5714083.1"/>
    </source>
</evidence>
<dbReference type="CDD" id="cd18804">
    <property type="entry name" value="SF2_C_priA"/>
    <property type="match status" value="1"/>
</dbReference>
<dbReference type="FunFam" id="3.40.50.300:FF:000489">
    <property type="entry name" value="Primosome assembly protein PriA"/>
    <property type="match status" value="1"/>
</dbReference>
<feature type="domain" description="Helicase ATP-binding" evidence="13">
    <location>
        <begin position="222"/>
        <end position="388"/>
    </location>
</feature>
<keyword evidence="10 12" id="KW-0413">Isomerase</keyword>
<keyword evidence="8 12" id="KW-0067">ATP-binding</keyword>
<keyword evidence="6 12" id="KW-0347">Helicase</keyword>
<feature type="binding site" evidence="12">
    <location>
        <position position="450"/>
    </location>
    <ligand>
        <name>Zn(2+)</name>
        <dbReference type="ChEBI" id="CHEBI:29105"/>
        <label>1</label>
    </ligand>
</feature>
<feature type="binding site" evidence="12">
    <location>
        <position position="476"/>
    </location>
    <ligand>
        <name>Zn(2+)</name>
        <dbReference type="ChEBI" id="CHEBI:29105"/>
        <label>2</label>
    </ligand>
</feature>
<organism evidence="15 16">
    <name type="scientific">Roseburia zhanii</name>
    <dbReference type="NCBI Taxonomy" id="2763064"/>
    <lineage>
        <taxon>Bacteria</taxon>
        <taxon>Bacillati</taxon>
        <taxon>Bacillota</taxon>
        <taxon>Clostridia</taxon>
        <taxon>Lachnospirales</taxon>
        <taxon>Lachnospiraceae</taxon>
        <taxon>Roseburia</taxon>
    </lineage>
</organism>
<name>A0A923RSX7_9FIRM</name>
<dbReference type="GO" id="GO:0043138">
    <property type="term" value="F:3'-5' DNA helicase activity"/>
    <property type="evidence" value="ECO:0007669"/>
    <property type="project" value="UniProtKB-EC"/>
</dbReference>
<dbReference type="GO" id="GO:0016787">
    <property type="term" value="F:hydrolase activity"/>
    <property type="evidence" value="ECO:0007669"/>
    <property type="project" value="UniProtKB-KW"/>
</dbReference>
<dbReference type="InterPro" id="IPR014001">
    <property type="entry name" value="Helicase_ATP-bd"/>
</dbReference>
<evidence type="ECO:0000256" key="7">
    <source>
        <dbReference type="ARBA" id="ARBA00022833"/>
    </source>
</evidence>
<keyword evidence="4 12" id="KW-0547">Nucleotide-binding</keyword>
<dbReference type="InterPro" id="IPR040498">
    <property type="entry name" value="PriA_CRR"/>
</dbReference>
<keyword evidence="7 12" id="KW-0862">Zinc</keyword>
<dbReference type="InterPro" id="IPR041236">
    <property type="entry name" value="PriA_C"/>
</dbReference>
<dbReference type="PANTHER" id="PTHR30580">
    <property type="entry name" value="PRIMOSOMAL PROTEIN N"/>
    <property type="match status" value="1"/>
</dbReference>
<dbReference type="InterPro" id="IPR005259">
    <property type="entry name" value="PriA"/>
</dbReference>
<feature type="binding site" evidence="12">
    <location>
        <position position="462"/>
    </location>
    <ligand>
        <name>Zn(2+)</name>
        <dbReference type="ChEBI" id="CHEBI:29105"/>
        <label>2</label>
    </ligand>
</feature>